<accession>A0A0C2WNK0</accession>
<organism evidence="1 2">
    <name type="scientific">Serendipita vermifera MAFF 305830</name>
    <dbReference type="NCBI Taxonomy" id="933852"/>
    <lineage>
        <taxon>Eukaryota</taxon>
        <taxon>Fungi</taxon>
        <taxon>Dikarya</taxon>
        <taxon>Basidiomycota</taxon>
        <taxon>Agaricomycotina</taxon>
        <taxon>Agaricomycetes</taxon>
        <taxon>Sebacinales</taxon>
        <taxon>Serendipitaceae</taxon>
        <taxon>Serendipita</taxon>
    </lineage>
</organism>
<evidence type="ECO:0000313" key="1">
    <source>
        <dbReference type="EMBL" id="KIM27818.1"/>
    </source>
</evidence>
<keyword evidence="2" id="KW-1185">Reference proteome</keyword>
<protein>
    <recommendedName>
        <fullName evidence="3">F-box domain-containing protein</fullName>
    </recommendedName>
</protein>
<dbReference type="OrthoDB" id="2269034at2759"/>
<evidence type="ECO:0008006" key="3">
    <source>
        <dbReference type="Google" id="ProtNLM"/>
    </source>
</evidence>
<dbReference type="EMBL" id="KN824296">
    <property type="protein sequence ID" value="KIM27818.1"/>
    <property type="molecule type" value="Genomic_DNA"/>
</dbReference>
<proteinExistence type="predicted"/>
<dbReference type="Proteomes" id="UP000054097">
    <property type="component" value="Unassembled WGS sequence"/>
</dbReference>
<dbReference type="AlphaFoldDB" id="A0A0C2WNK0"/>
<sequence length="112" mass="13108">MDESLRKDPSQAIANRLPFDILEEIFKNYLLEETPDHPVETLLLICKSWLQAALESTRLWSTFRINRNPDFWVSCIPRRLARGRKDVLLDIYIRVTSPSNSKKECRPSLAHL</sequence>
<dbReference type="HOGENOM" id="CLU_2147410_0_0_1"/>
<evidence type="ECO:0000313" key="2">
    <source>
        <dbReference type="Proteomes" id="UP000054097"/>
    </source>
</evidence>
<reference evidence="2" key="2">
    <citation type="submission" date="2015-01" db="EMBL/GenBank/DDBJ databases">
        <title>Evolutionary Origins and Diversification of the Mycorrhizal Mutualists.</title>
        <authorList>
            <consortium name="DOE Joint Genome Institute"/>
            <consortium name="Mycorrhizal Genomics Consortium"/>
            <person name="Kohler A."/>
            <person name="Kuo A."/>
            <person name="Nagy L.G."/>
            <person name="Floudas D."/>
            <person name="Copeland A."/>
            <person name="Barry K.W."/>
            <person name="Cichocki N."/>
            <person name="Veneault-Fourrey C."/>
            <person name="LaButti K."/>
            <person name="Lindquist E.A."/>
            <person name="Lipzen A."/>
            <person name="Lundell T."/>
            <person name="Morin E."/>
            <person name="Murat C."/>
            <person name="Riley R."/>
            <person name="Ohm R."/>
            <person name="Sun H."/>
            <person name="Tunlid A."/>
            <person name="Henrissat B."/>
            <person name="Grigoriev I.V."/>
            <person name="Hibbett D.S."/>
            <person name="Martin F."/>
        </authorList>
    </citation>
    <scope>NUCLEOTIDE SEQUENCE [LARGE SCALE GENOMIC DNA]</scope>
    <source>
        <strain evidence="2">MAFF 305830</strain>
    </source>
</reference>
<name>A0A0C2WNK0_SERVB</name>
<reference evidence="1 2" key="1">
    <citation type="submission" date="2014-04" db="EMBL/GenBank/DDBJ databases">
        <authorList>
            <consortium name="DOE Joint Genome Institute"/>
            <person name="Kuo A."/>
            <person name="Zuccaro A."/>
            <person name="Kohler A."/>
            <person name="Nagy L.G."/>
            <person name="Floudas D."/>
            <person name="Copeland A."/>
            <person name="Barry K.W."/>
            <person name="Cichocki N."/>
            <person name="Veneault-Fourrey C."/>
            <person name="LaButti K."/>
            <person name="Lindquist E.A."/>
            <person name="Lipzen A."/>
            <person name="Lundell T."/>
            <person name="Morin E."/>
            <person name="Murat C."/>
            <person name="Sun H."/>
            <person name="Tunlid A."/>
            <person name="Henrissat B."/>
            <person name="Grigoriev I.V."/>
            <person name="Hibbett D.S."/>
            <person name="Martin F."/>
            <person name="Nordberg H.P."/>
            <person name="Cantor M.N."/>
            <person name="Hua S.X."/>
        </authorList>
    </citation>
    <scope>NUCLEOTIDE SEQUENCE [LARGE SCALE GENOMIC DNA]</scope>
    <source>
        <strain evidence="1 2">MAFF 305830</strain>
    </source>
</reference>
<gene>
    <name evidence="1" type="ORF">M408DRAFT_159524</name>
</gene>